<dbReference type="GO" id="GO:0008083">
    <property type="term" value="F:growth factor activity"/>
    <property type="evidence" value="ECO:0007669"/>
    <property type="project" value="TreeGrafter"/>
</dbReference>
<dbReference type="SUPFAM" id="SSF47266">
    <property type="entry name" value="4-helical cytokines"/>
    <property type="match status" value="1"/>
</dbReference>
<proteinExistence type="predicted"/>
<gene>
    <name evidence="1" type="ORF">AMEX_G4921</name>
</gene>
<dbReference type="Proteomes" id="UP000752171">
    <property type="component" value="Unassembled WGS sequence"/>
</dbReference>
<dbReference type="Gene3D" id="1.20.1250.10">
    <property type="match status" value="1"/>
</dbReference>
<dbReference type="GO" id="GO:0005737">
    <property type="term" value="C:cytoplasm"/>
    <property type="evidence" value="ECO:0007669"/>
    <property type="project" value="TreeGrafter"/>
</dbReference>
<comment type="caution">
    <text evidence="1">The sequence shown here is derived from an EMBL/GenBank/DDBJ whole genome shotgun (WGS) entry which is preliminary data.</text>
</comment>
<accession>A0A8T2M4Y5</accession>
<dbReference type="GO" id="GO:0005125">
    <property type="term" value="F:cytokine activity"/>
    <property type="evidence" value="ECO:0007669"/>
    <property type="project" value="TreeGrafter"/>
</dbReference>
<dbReference type="PANTHER" id="PTHR16922">
    <property type="entry name" value="INTERLEUKIN 11"/>
    <property type="match status" value="1"/>
</dbReference>
<dbReference type="GO" id="GO:0043410">
    <property type="term" value="P:positive regulation of MAPK cascade"/>
    <property type="evidence" value="ECO:0007669"/>
    <property type="project" value="TreeGrafter"/>
</dbReference>
<name>A0A8T2M4Y5_ASTMX</name>
<dbReference type="AlphaFoldDB" id="A0A8T2M4Y5"/>
<dbReference type="InterPro" id="IPR009079">
    <property type="entry name" value="4_helix_cytokine-like_core"/>
</dbReference>
<reference evidence="1 2" key="1">
    <citation type="submission" date="2021-07" db="EMBL/GenBank/DDBJ databases">
        <authorList>
            <person name="Imarazene B."/>
            <person name="Zahm M."/>
            <person name="Klopp C."/>
            <person name="Cabau C."/>
            <person name="Beille S."/>
            <person name="Jouanno E."/>
            <person name="Castinel A."/>
            <person name="Lluch J."/>
            <person name="Gil L."/>
            <person name="Kuchtly C."/>
            <person name="Lopez Roques C."/>
            <person name="Donnadieu C."/>
            <person name="Parrinello H."/>
            <person name="Journot L."/>
            <person name="Du K."/>
            <person name="Schartl M."/>
            <person name="Retaux S."/>
            <person name="Guiguen Y."/>
        </authorList>
    </citation>
    <scope>NUCLEOTIDE SEQUENCE [LARGE SCALE GENOMIC DNA]</scope>
    <source>
        <strain evidence="1">Pach_M1</strain>
        <tissue evidence="1">Testis</tissue>
    </source>
</reference>
<dbReference type="InterPro" id="IPR020438">
    <property type="entry name" value="IL-11"/>
</dbReference>
<sequence>MSRPAPTHKDGLTRLLQQMHRLLTLVQGVLSNLDTHLPFEHKLHSLPIIHFRPQDLATVEMNTTLTQLSSGLHSFKLHFDWLLHWEDQAGLETHKTKEIDHQIQNINNLLHKQMPELPLQNTTLNLPPPSSAWDMFQTSAVVHRRLLLFCDWYLRALRVLKLQAKQTQRQ</sequence>
<organism evidence="1 2">
    <name type="scientific">Astyanax mexicanus</name>
    <name type="common">Blind cave fish</name>
    <name type="synonym">Astyanax fasciatus mexicanus</name>
    <dbReference type="NCBI Taxonomy" id="7994"/>
    <lineage>
        <taxon>Eukaryota</taxon>
        <taxon>Metazoa</taxon>
        <taxon>Chordata</taxon>
        <taxon>Craniata</taxon>
        <taxon>Vertebrata</taxon>
        <taxon>Euteleostomi</taxon>
        <taxon>Actinopterygii</taxon>
        <taxon>Neopterygii</taxon>
        <taxon>Teleostei</taxon>
        <taxon>Ostariophysi</taxon>
        <taxon>Characiformes</taxon>
        <taxon>Characoidei</taxon>
        <taxon>Acestrorhamphidae</taxon>
        <taxon>Acestrorhamphinae</taxon>
        <taxon>Astyanax</taxon>
    </lineage>
</organism>
<evidence type="ECO:0000313" key="2">
    <source>
        <dbReference type="Proteomes" id="UP000752171"/>
    </source>
</evidence>
<evidence type="ECO:0000313" key="1">
    <source>
        <dbReference type="EMBL" id="KAG9279403.1"/>
    </source>
</evidence>
<protein>
    <submittedName>
        <fullName evidence="1">Interleukin-11-like</fullName>
    </submittedName>
</protein>
<dbReference type="GO" id="GO:0008284">
    <property type="term" value="P:positive regulation of cell population proliferation"/>
    <property type="evidence" value="ECO:0007669"/>
    <property type="project" value="TreeGrafter"/>
</dbReference>
<dbReference type="EMBL" id="JAICCE010000003">
    <property type="protein sequence ID" value="KAG9279403.1"/>
    <property type="molecule type" value="Genomic_DNA"/>
</dbReference>
<dbReference type="Pfam" id="PF07400">
    <property type="entry name" value="IL11"/>
    <property type="match status" value="1"/>
</dbReference>
<dbReference type="PANTHER" id="PTHR16922:SF0">
    <property type="entry name" value="INTERLEUKIN-11"/>
    <property type="match status" value="1"/>
</dbReference>